<proteinExistence type="predicted"/>
<sequence>MADSGRHRAAQSRSRDGANPPNRRGELIAAAGGATVLAVVGLFSGWANHSLTSARPVAATTAPAAPADTMVPAAPSPMRVPLRTWLSQAEPSIDALLTARQSIASAAANNDIARTGATCESAKDAVGALQHALPSPDARLNNAFQQAINRYGVGLQYCTAGAQNRDARDMAQAATYIRQANGELQAAVDLATAQVPREPEVLTV</sequence>
<evidence type="ECO:0000256" key="1">
    <source>
        <dbReference type="SAM" id="MobiDB-lite"/>
    </source>
</evidence>
<evidence type="ECO:0000313" key="4">
    <source>
        <dbReference type="Proteomes" id="UP000193387"/>
    </source>
</evidence>
<feature type="transmembrane region" description="Helical" evidence="2">
    <location>
        <begin position="27"/>
        <end position="47"/>
    </location>
</feature>
<evidence type="ECO:0000256" key="2">
    <source>
        <dbReference type="SAM" id="Phobius"/>
    </source>
</evidence>
<protein>
    <submittedName>
        <fullName evidence="3">Uncharacterized protein</fullName>
    </submittedName>
</protein>
<keyword evidence="2" id="KW-1133">Transmembrane helix</keyword>
<organism evidence="3 4">
    <name type="scientific">Mycobacterium saskatchewanense</name>
    <dbReference type="NCBI Taxonomy" id="220927"/>
    <lineage>
        <taxon>Bacteria</taxon>
        <taxon>Bacillati</taxon>
        <taxon>Actinomycetota</taxon>
        <taxon>Actinomycetes</taxon>
        <taxon>Mycobacteriales</taxon>
        <taxon>Mycobacteriaceae</taxon>
        <taxon>Mycobacterium</taxon>
        <taxon>Mycobacterium simiae complex</taxon>
    </lineage>
</organism>
<feature type="region of interest" description="Disordered" evidence="1">
    <location>
        <begin position="1"/>
        <end position="25"/>
    </location>
</feature>
<dbReference type="AlphaFoldDB" id="A0AAJ3NM38"/>
<dbReference type="RefSeq" id="WP_085257250.1">
    <property type="nucleotide sequence ID" value="NZ_AP022573.1"/>
</dbReference>
<name>A0AAJ3NM38_9MYCO</name>
<keyword evidence="2" id="KW-0472">Membrane</keyword>
<reference evidence="3 4" key="1">
    <citation type="submission" date="2016-01" db="EMBL/GenBank/DDBJ databases">
        <title>The new phylogeny of the genus Mycobacterium.</title>
        <authorList>
            <person name="Tarcisio F."/>
            <person name="Conor M."/>
            <person name="Antonella G."/>
            <person name="Elisabetta G."/>
            <person name="Giulia F.S."/>
            <person name="Sara T."/>
            <person name="Anna F."/>
            <person name="Clotilde B."/>
            <person name="Roberto B."/>
            <person name="Veronica D.S."/>
            <person name="Fabio R."/>
            <person name="Monica P."/>
            <person name="Olivier J."/>
            <person name="Enrico T."/>
            <person name="Nicola S."/>
        </authorList>
    </citation>
    <scope>NUCLEOTIDE SEQUENCE [LARGE SCALE GENOMIC DNA]</scope>
    <source>
        <strain evidence="3 4">DSM 44616</strain>
    </source>
</reference>
<accession>A0AAJ3NM38</accession>
<dbReference type="Proteomes" id="UP000193387">
    <property type="component" value="Unassembled WGS sequence"/>
</dbReference>
<keyword evidence="2" id="KW-0812">Transmembrane</keyword>
<keyword evidence="4" id="KW-1185">Reference proteome</keyword>
<comment type="caution">
    <text evidence="3">The sequence shown here is derived from an EMBL/GenBank/DDBJ whole genome shotgun (WGS) entry which is preliminary data.</text>
</comment>
<dbReference type="EMBL" id="LQPR01000049">
    <property type="protein sequence ID" value="ORW69039.1"/>
    <property type="molecule type" value="Genomic_DNA"/>
</dbReference>
<evidence type="ECO:0000313" key="3">
    <source>
        <dbReference type="EMBL" id="ORW69039.1"/>
    </source>
</evidence>
<gene>
    <name evidence="3" type="ORF">AWC23_19990</name>
</gene>